<evidence type="ECO:0000313" key="1">
    <source>
        <dbReference type="EMBL" id="MCI0127033.1"/>
    </source>
</evidence>
<evidence type="ECO:0000313" key="2">
    <source>
        <dbReference type="Proteomes" id="UP001156140"/>
    </source>
</evidence>
<dbReference type="Gene3D" id="2.60.120.260">
    <property type="entry name" value="Galactose-binding domain-like"/>
    <property type="match status" value="1"/>
</dbReference>
<dbReference type="RefSeq" id="WP_281735695.1">
    <property type="nucleotide sequence ID" value="NZ_JAKETQ010000001.1"/>
</dbReference>
<keyword evidence="2" id="KW-1185">Reference proteome</keyword>
<sequence>MRDLLRLALVAILAFAVVGTAMVYSRGGDLGESVVALADQARTAVTNVAGGNNPPVDATVTGSTDVAATELKVLRPLQRSWIGLAGFPDETQIRFAVPPGVSFTSGELNLAFQSELAEHGDGRMTIAVNGRDREQVVLNSGKASHAVKITLDASDLLGEEVNVTLIGRGNTNSGQICPTDAANSGSAVTLLPESALSLVTYDKIDDPETALIAAAGPMNLVPGLSAADAAAALWADQQLARAGIASTLDGADQTGTRVLVANVGAAPVSRLSDTSFQLTGQPGVERLIALRAAEQQAPALATHWPVDAATLGSETIVKNFRGSKRWTIDYKLADLPGGLMPGRLNLAIKMSELAEDRDWVLRITLNNNLLDSRRIDGKAKSIDLPIDLPADQQGLANRIQIELVDTSPNESICRAGPDAQAQLLPTTTLTPGVQPSEGWGPMVRELANAAAVGLVVEGKLNAAESSRASAMLAQFLPAAARMAFGDDKAAVSLTVVTESTLTDALRKVSLLTPDSAAKAGAGKLLILSAQAGSFDPIAIHDLDRTDLSNLIAGMKRSDVAFLVQRH</sequence>
<organism evidence="1 2">
    <name type="scientific">Paradevosia shaoguanensis</name>
    <dbReference type="NCBI Taxonomy" id="1335043"/>
    <lineage>
        <taxon>Bacteria</taxon>
        <taxon>Pseudomonadati</taxon>
        <taxon>Pseudomonadota</taxon>
        <taxon>Alphaproteobacteria</taxon>
        <taxon>Hyphomicrobiales</taxon>
        <taxon>Devosiaceae</taxon>
        <taxon>Paradevosia</taxon>
    </lineage>
</organism>
<reference evidence="1" key="1">
    <citation type="submission" date="2022-03" db="EMBL/GenBank/DDBJ databases">
        <title>The complete genome sequence of a Methyloterrigena soli.</title>
        <authorList>
            <person name="Zi Z."/>
        </authorList>
    </citation>
    <scope>NUCLEOTIDE SEQUENCE</scope>
    <source>
        <strain evidence="1">M48</strain>
    </source>
</reference>
<dbReference type="EMBL" id="JALAZD010000001">
    <property type="protein sequence ID" value="MCI0127033.1"/>
    <property type="molecule type" value="Genomic_DNA"/>
</dbReference>
<comment type="caution">
    <text evidence="1">The sequence shown here is derived from an EMBL/GenBank/DDBJ whole genome shotgun (WGS) entry which is preliminary data.</text>
</comment>
<gene>
    <name evidence="1" type="ORF">ML536_09350</name>
</gene>
<dbReference type="AlphaFoldDB" id="A0AA41UB24"/>
<accession>A0AA41UB24</accession>
<name>A0AA41UB24_9HYPH</name>
<protein>
    <submittedName>
        <fullName evidence="1">Cellulose biosynthesis cyclic di-GMP-binding regulatory protein BcsB</fullName>
    </submittedName>
</protein>
<dbReference type="Proteomes" id="UP001156140">
    <property type="component" value="Unassembled WGS sequence"/>
</dbReference>
<proteinExistence type="predicted"/>